<dbReference type="EMBL" id="GBXM01076287">
    <property type="protein sequence ID" value="JAH32290.1"/>
    <property type="molecule type" value="Transcribed_RNA"/>
</dbReference>
<reference evidence="1" key="1">
    <citation type="submission" date="2014-11" db="EMBL/GenBank/DDBJ databases">
        <authorList>
            <person name="Amaro Gonzalez C."/>
        </authorList>
    </citation>
    <scope>NUCLEOTIDE SEQUENCE</scope>
</reference>
<reference evidence="1" key="2">
    <citation type="journal article" date="2015" name="Fish Shellfish Immunol.">
        <title>Early steps in the European eel (Anguilla anguilla)-Vibrio vulnificus interaction in the gills: Role of the RtxA13 toxin.</title>
        <authorList>
            <person name="Callol A."/>
            <person name="Pajuelo D."/>
            <person name="Ebbesson L."/>
            <person name="Teles M."/>
            <person name="MacKenzie S."/>
            <person name="Amaro C."/>
        </authorList>
    </citation>
    <scope>NUCLEOTIDE SEQUENCE</scope>
</reference>
<evidence type="ECO:0000313" key="1">
    <source>
        <dbReference type="EMBL" id="JAH32290.1"/>
    </source>
</evidence>
<organism evidence="1">
    <name type="scientific">Anguilla anguilla</name>
    <name type="common">European freshwater eel</name>
    <name type="synonym">Muraena anguilla</name>
    <dbReference type="NCBI Taxonomy" id="7936"/>
    <lineage>
        <taxon>Eukaryota</taxon>
        <taxon>Metazoa</taxon>
        <taxon>Chordata</taxon>
        <taxon>Craniata</taxon>
        <taxon>Vertebrata</taxon>
        <taxon>Euteleostomi</taxon>
        <taxon>Actinopterygii</taxon>
        <taxon>Neopterygii</taxon>
        <taxon>Teleostei</taxon>
        <taxon>Anguilliformes</taxon>
        <taxon>Anguillidae</taxon>
        <taxon>Anguilla</taxon>
    </lineage>
</organism>
<protein>
    <submittedName>
        <fullName evidence="1">Uncharacterized protein</fullName>
    </submittedName>
</protein>
<proteinExistence type="predicted"/>
<accession>A0A0E9RUZ6</accession>
<sequence>MIVSSLNKQKCLERNHKLRKQMYIFMAIDKILRHKTNAASTKHYTDLQK</sequence>
<name>A0A0E9RUZ6_ANGAN</name>
<dbReference type="AlphaFoldDB" id="A0A0E9RUZ6"/>